<evidence type="ECO:0000256" key="1">
    <source>
        <dbReference type="ARBA" id="ARBA00001946"/>
    </source>
</evidence>
<dbReference type="SUPFAM" id="SSF48576">
    <property type="entry name" value="Terpenoid synthases"/>
    <property type="match status" value="1"/>
</dbReference>
<dbReference type="Pfam" id="PF19086">
    <property type="entry name" value="Terpene_syn_C_2"/>
    <property type="match status" value="1"/>
</dbReference>
<evidence type="ECO:0000256" key="4">
    <source>
        <dbReference type="ARBA" id="ARBA00022842"/>
    </source>
</evidence>
<evidence type="ECO:0000256" key="6">
    <source>
        <dbReference type="RuleBase" id="RU366034"/>
    </source>
</evidence>
<keyword evidence="5 6" id="KW-0456">Lyase</keyword>
<protein>
    <recommendedName>
        <fullName evidence="6">Terpene synthase</fullName>
        <ecNumber evidence="6">4.2.3.-</ecNumber>
    </recommendedName>
</protein>
<keyword evidence="8" id="KW-1185">Reference proteome</keyword>
<dbReference type="InterPro" id="IPR034686">
    <property type="entry name" value="Terpene_cyclase-like_2"/>
</dbReference>
<dbReference type="Gene3D" id="1.10.600.10">
    <property type="entry name" value="Farnesyl Diphosphate Synthase"/>
    <property type="match status" value="1"/>
</dbReference>
<evidence type="ECO:0000256" key="2">
    <source>
        <dbReference type="ARBA" id="ARBA00006333"/>
    </source>
</evidence>
<comment type="cofactor">
    <cofactor evidence="1 6">
        <name>Mg(2+)</name>
        <dbReference type="ChEBI" id="CHEBI:18420"/>
    </cofactor>
</comment>
<dbReference type="PANTHER" id="PTHR35201:SF4">
    <property type="entry name" value="BETA-PINACENE SYNTHASE-RELATED"/>
    <property type="match status" value="1"/>
</dbReference>
<comment type="caution">
    <text evidence="7">The sequence shown here is derived from an EMBL/GenBank/DDBJ whole genome shotgun (WGS) entry which is preliminary data.</text>
</comment>
<dbReference type="InterPro" id="IPR008949">
    <property type="entry name" value="Isoprenoid_synthase_dom_sf"/>
</dbReference>
<dbReference type="PANTHER" id="PTHR35201">
    <property type="entry name" value="TERPENE SYNTHASE"/>
    <property type="match status" value="1"/>
</dbReference>
<evidence type="ECO:0000256" key="5">
    <source>
        <dbReference type="ARBA" id="ARBA00023239"/>
    </source>
</evidence>
<accession>A0A8H6XR26</accession>
<dbReference type="GO" id="GO:0010333">
    <property type="term" value="F:terpene synthase activity"/>
    <property type="evidence" value="ECO:0007669"/>
    <property type="project" value="InterPro"/>
</dbReference>
<keyword evidence="3 6" id="KW-0479">Metal-binding</keyword>
<dbReference type="SFLD" id="SFLDS00005">
    <property type="entry name" value="Isoprenoid_Synthase_Type_I"/>
    <property type="match status" value="1"/>
</dbReference>
<comment type="similarity">
    <text evidence="2 6">Belongs to the terpene synthase family.</text>
</comment>
<organism evidence="7 8">
    <name type="scientific">Mycena venus</name>
    <dbReference type="NCBI Taxonomy" id="2733690"/>
    <lineage>
        <taxon>Eukaryota</taxon>
        <taxon>Fungi</taxon>
        <taxon>Dikarya</taxon>
        <taxon>Basidiomycota</taxon>
        <taxon>Agaricomycotina</taxon>
        <taxon>Agaricomycetes</taxon>
        <taxon>Agaricomycetidae</taxon>
        <taxon>Agaricales</taxon>
        <taxon>Marasmiineae</taxon>
        <taxon>Mycenaceae</taxon>
        <taxon>Mycena</taxon>
    </lineage>
</organism>
<dbReference type="EMBL" id="JACAZI010000014">
    <property type="protein sequence ID" value="KAF7344914.1"/>
    <property type="molecule type" value="Genomic_DNA"/>
</dbReference>
<evidence type="ECO:0000313" key="7">
    <source>
        <dbReference type="EMBL" id="KAF7344914.1"/>
    </source>
</evidence>
<dbReference type="GO" id="GO:0046872">
    <property type="term" value="F:metal ion binding"/>
    <property type="evidence" value="ECO:0007669"/>
    <property type="project" value="UniProtKB-KW"/>
</dbReference>
<sequence>MLQLPDIHQQWPFPVTFNRWEATISAESTAWIESIGILSVERLKKFKGANFGGLASIAYAPFTDADQYRITCDMVNLLFVFDDLTDELSAQDVRDIAKISLDALSDWKTPRPHGEHPVGEMHRSLSERLHSVTNPQILDKFIANYDKYLKAVISEAEDRDAKTIRSSLESYLALRRETGAVTCCFNLLLIPLEIPDHILRDPRIVYLETLGLDMVCVGNDILSFNVEHARGDTHNAVIVVMHERGLCIQDAMDFVGAWYREKVEQFCNAMRDLPPCRSVAVRNAVRTYVAGVANWVTANYEWSLRSGRYFPAGHDPIGMDWIVPLIPRMKHELHQE</sequence>
<name>A0A8H6XR26_9AGAR</name>
<keyword evidence="4 6" id="KW-0460">Magnesium</keyword>
<dbReference type="SFLD" id="SFLDG01020">
    <property type="entry name" value="Terpene_Cyclase_Like_2"/>
    <property type="match status" value="1"/>
</dbReference>
<dbReference type="OrthoDB" id="2861623at2759"/>
<evidence type="ECO:0000256" key="3">
    <source>
        <dbReference type="ARBA" id="ARBA00022723"/>
    </source>
</evidence>
<dbReference type="AlphaFoldDB" id="A0A8H6XR26"/>
<evidence type="ECO:0000313" key="8">
    <source>
        <dbReference type="Proteomes" id="UP000620124"/>
    </source>
</evidence>
<dbReference type="GO" id="GO:0008299">
    <property type="term" value="P:isoprenoid biosynthetic process"/>
    <property type="evidence" value="ECO:0007669"/>
    <property type="project" value="UniProtKB-ARBA"/>
</dbReference>
<proteinExistence type="inferred from homology"/>
<reference evidence="7" key="1">
    <citation type="submission" date="2020-05" db="EMBL/GenBank/DDBJ databases">
        <title>Mycena genomes resolve the evolution of fungal bioluminescence.</title>
        <authorList>
            <person name="Tsai I.J."/>
        </authorList>
    </citation>
    <scope>NUCLEOTIDE SEQUENCE</scope>
    <source>
        <strain evidence="7">CCC161011</strain>
    </source>
</reference>
<gene>
    <name evidence="7" type="ORF">MVEN_01653800</name>
</gene>
<dbReference type="EC" id="4.2.3.-" evidence="6"/>
<dbReference type="Proteomes" id="UP000620124">
    <property type="component" value="Unassembled WGS sequence"/>
</dbReference>